<gene>
    <name evidence="4" type="ORF">CTI12_AA590220</name>
</gene>
<feature type="region of interest" description="Disordered" evidence="1">
    <location>
        <begin position="1"/>
        <end position="21"/>
    </location>
</feature>
<dbReference type="STRING" id="35608.A0A2U1KLC3"/>
<name>A0A2U1KLC3_ARTAN</name>
<dbReference type="SMART" id="SM00248">
    <property type="entry name" value="ANK"/>
    <property type="match status" value="3"/>
</dbReference>
<dbReference type="GO" id="GO:0016020">
    <property type="term" value="C:membrane"/>
    <property type="evidence" value="ECO:0007669"/>
    <property type="project" value="TreeGrafter"/>
</dbReference>
<dbReference type="PANTHER" id="PTHR24177:SF383">
    <property type="entry name" value="ANKYRIN REPEAT-CONTAINING DOMAIN, PGG DOMAIN, ANKYRIN REPEAT-CONTAINING DOMAIN SUPERFAMILY"/>
    <property type="match status" value="1"/>
</dbReference>
<feature type="transmembrane region" description="Helical" evidence="2">
    <location>
        <begin position="491"/>
        <end position="510"/>
    </location>
</feature>
<comment type="caution">
    <text evidence="4">The sequence shown here is derived from an EMBL/GenBank/DDBJ whole genome shotgun (WGS) entry which is preliminary data.</text>
</comment>
<keyword evidence="5" id="KW-1185">Reference proteome</keyword>
<feature type="compositionally biased region" description="Polar residues" evidence="1">
    <location>
        <begin position="1"/>
        <end position="12"/>
    </location>
</feature>
<evidence type="ECO:0000256" key="1">
    <source>
        <dbReference type="SAM" id="MobiDB-lite"/>
    </source>
</evidence>
<organism evidence="4 5">
    <name type="scientific">Artemisia annua</name>
    <name type="common">Sweet wormwood</name>
    <dbReference type="NCBI Taxonomy" id="35608"/>
    <lineage>
        <taxon>Eukaryota</taxon>
        <taxon>Viridiplantae</taxon>
        <taxon>Streptophyta</taxon>
        <taxon>Embryophyta</taxon>
        <taxon>Tracheophyta</taxon>
        <taxon>Spermatophyta</taxon>
        <taxon>Magnoliopsida</taxon>
        <taxon>eudicotyledons</taxon>
        <taxon>Gunneridae</taxon>
        <taxon>Pentapetalae</taxon>
        <taxon>asterids</taxon>
        <taxon>campanulids</taxon>
        <taxon>Asterales</taxon>
        <taxon>Asteraceae</taxon>
        <taxon>Asteroideae</taxon>
        <taxon>Anthemideae</taxon>
        <taxon>Artemisiinae</taxon>
        <taxon>Artemisia</taxon>
    </lineage>
</organism>
<keyword evidence="2" id="KW-0472">Membrane</keyword>
<dbReference type="AlphaFoldDB" id="A0A2U1KLC3"/>
<keyword evidence="2" id="KW-1133">Transmembrane helix</keyword>
<evidence type="ECO:0000313" key="4">
    <source>
        <dbReference type="EMBL" id="PWA37463.1"/>
    </source>
</evidence>
<evidence type="ECO:0000313" key="5">
    <source>
        <dbReference type="Proteomes" id="UP000245207"/>
    </source>
</evidence>
<dbReference type="Gene3D" id="1.25.40.20">
    <property type="entry name" value="Ankyrin repeat-containing domain"/>
    <property type="match status" value="1"/>
</dbReference>
<feature type="transmembrane region" description="Helical" evidence="2">
    <location>
        <begin position="420"/>
        <end position="440"/>
    </location>
</feature>
<reference evidence="4 5" key="1">
    <citation type="journal article" date="2018" name="Mol. Plant">
        <title>The genome of Artemisia annua provides insight into the evolution of Asteraceae family and artemisinin biosynthesis.</title>
        <authorList>
            <person name="Shen Q."/>
            <person name="Zhang L."/>
            <person name="Liao Z."/>
            <person name="Wang S."/>
            <person name="Yan T."/>
            <person name="Shi P."/>
            <person name="Liu M."/>
            <person name="Fu X."/>
            <person name="Pan Q."/>
            <person name="Wang Y."/>
            <person name="Lv Z."/>
            <person name="Lu X."/>
            <person name="Zhang F."/>
            <person name="Jiang W."/>
            <person name="Ma Y."/>
            <person name="Chen M."/>
            <person name="Hao X."/>
            <person name="Li L."/>
            <person name="Tang Y."/>
            <person name="Lv G."/>
            <person name="Zhou Y."/>
            <person name="Sun X."/>
            <person name="Brodelius P.E."/>
            <person name="Rose J.K.C."/>
            <person name="Tang K."/>
        </authorList>
    </citation>
    <scope>NUCLEOTIDE SEQUENCE [LARGE SCALE GENOMIC DNA]</scope>
    <source>
        <strain evidence="5">cv. Huhao1</strain>
        <tissue evidence="4">Leaf</tissue>
    </source>
</reference>
<dbReference type="Pfam" id="PF13962">
    <property type="entry name" value="PGG"/>
    <property type="match status" value="1"/>
</dbReference>
<dbReference type="InterPro" id="IPR036770">
    <property type="entry name" value="Ankyrin_rpt-contain_sf"/>
</dbReference>
<dbReference type="InterPro" id="IPR002110">
    <property type="entry name" value="Ankyrin_rpt"/>
</dbReference>
<dbReference type="OrthoDB" id="10417993at2759"/>
<proteinExistence type="predicted"/>
<feature type="domain" description="PGG" evidence="3">
    <location>
        <begin position="373"/>
        <end position="483"/>
    </location>
</feature>
<dbReference type="EMBL" id="PKPP01016718">
    <property type="protein sequence ID" value="PWA37463.1"/>
    <property type="molecule type" value="Genomic_DNA"/>
</dbReference>
<protein>
    <submittedName>
        <fullName evidence="4">Ankyrin repeat-containing domain, PGG domain protein</fullName>
    </submittedName>
</protein>
<dbReference type="Proteomes" id="UP000245207">
    <property type="component" value="Unassembled WGS sequence"/>
</dbReference>
<sequence>MPSSSSRNQPRAQAQLPPQDLLNADRDRRMPIYKAASYGKHDIVDLLYTESRQMTSEPWTDEDRGLVYVKCVEADLFDVALRIVTDHPILATKESTVLGLLARKPHGFYFIRPGIIQELLNSLFRFCRLKIRFPDKESESDALKLLKFILENIGNLPKGERDAIIRGPLDETTEDEQKTHYEKETQEAIHLLRTISENIAKMPAQIFSLFKKPANETKIGKNNINQKYSSRALFLAAETGNTAFVVKVLQKFPDLVEEVNDNGHSIFHVAVSHGHVGIYKLLSDIGSSSRDTLLSIEDKNGNNMLHLVGQSAKGNKVQNVRGVGLRLNPEISWFKEIETIIPPRLREKKNAAGLTPHNVFIKNHKDLFSKGEDWMKEIATQLMVVAALVATTSYTVAFQIPGGSYDNDIPVFMDFYLFKSFLIFDALSFIASTTSILMVLSILRSNYDEYDFMISLSKQLAICLAFVFISVATMIVTFLLDIFLMFKGFPLTLPILIGVFAVTPFVIFAFSKYHLCSCITCGFRMLYETRKSRMN</sequence>
<dbReference type="PANTHER" id="PTHR24177">
    <property type="entry name" value="CASKIN"/>
    <property type="match status" value="1"/>
</dbReference>
<accession>A0A2U1KLC3</accession>
<keyword evidence="2" id="KW-0812">Transmembrane</keyword>
<evidence type="ECO:0000259" key="3">
    <source>
        <dbReference type="Pfam" id="PF13962"/>
    </source>
</evidence>
<dbReference type="InterPro" id="IPR026961">
    <property type="entry name" value="PGG_dom"/>
</dbReference>
<evidence type="ECO:0000256" key="2">
    <source>
        <dbReference type="SAM" id="Phobius"/>
    </source>
</evidence>
<dbReference type="SUPFAM" id="SSF48403">
    <property type="entry name" value="Ankyrin repeat"/>
    <property type="match status" value="1"/>
</dbReference>
<feature type="transmembrane region" description="Helical" evidence="2">
    <location>
        <begin position="460"/>
        <end position="485"/>
    </location>
</feature>